<dbReference type="Proteomes" id="UP000003416">
    <property type="component" value="Unassembled WGS sequence"/>
</dbReference>
<reference evidence="1 2" key="1">
    <citation type="submission" date="2011-02" db="EMBL/GenBank/DDBJ databases">
        <authorList>
            <person name="Weinstock G."/>
            <person name="Sodergren E."/>
            <person name="Clifton S."/>
            <person name="Fulton L."/>
            <person name="Fulton B."/>
            <person name="Courtney L."/>
            <person name="Fronick C."/>
            <person name="Harrison M."/>
            <person name="Strong C."/>
            <person name="Farmer C."/>
            <person name="Delahaunty K."/>
            <person name="Markovic C."/>
            <person name="Hall O."/>
            <person name="Minx P."/>
            <person name="Tomlinson C."/>
            <person name="Mitreva M."/>
            <person name="Hou S."/>
            <person name="Chen J."/>
            <person name="Wollam A."/>
            <person name="Pepin K.H."/>
            <person name="Johnson M."/>
            <person name="Bhonagiri V."/>
            <person name="Zhang X."/>
            <person name="Suruliraj S."/>
            <person name="Warren W."/>
            <person name="Chinwalla A."/>
            <person name="Mardis E.R."/>
            <person name="Wilson R.K."/>
        </authorList>
    </citation>
    <scope>NUCLEOTIDE SEQUENCE [LARGE SCALE GENOMIC DNA]</scope>
    <source>
        <strain evidence="1 2">YIT 12057</strain>
    </source>
</reference>
<gene>
    <name evidence="1" type="ORF">HMPREF9446_02575</name>
</gene>
<dbReference type="EMBL" id="AFBN01000050">
    <property type="protein sequence ID" value="EGF55752.1"/>
    <property type="molecule type" value="Genomic_DNA"/>
</dbReference>
<dbReference type="STRING" id="763034.HMPREF9446_02575"/>
<dbReference type="RefSeq" id="WP_009125827.1">
    <property type="nucleotide sequence ID" value="NZ_GL882647.1"/>
</dbReference>
<protein>
    <submittedName>
        <fullName evidence="1">Uncharacterized protein</fullName>
    </submittedName>
</protein>
<dbReference type="GeneID" id="86050076"/>
<keyword evidence="2" id="KW-1185">Reference proteome</keyword>
<accession>F3PV01</accession>
<organism evidence="1 2">
    <name type="scientific">Bacteroides fluxus YIT 12057</name>
    <dbReference type="NCBI Taxonomy" id="763034"/>
    <lineage>
        <taxon>Bacteria</taxon>
        <taxon>Pseudomonadati</taxon>
        <taxon>Bacteroidota</taxon>
        <taxon>Bacteroidia</taxon>
        <taxon>Bacteroidales</taxon>
        <taxon>Bacteroidaceae</taxon>
        <taxon>Bacteroides</taxon>
    </lineage>
</organism>
<evidence type="ECO:0000313" key="2">
    <source>
        <dbReference type="Proteomes" id="UP000003416"/>
    </source>
</evidence>
<dbReference type="HOGENOM" id="CLU_1773665_0_0_10"/>
<dbReference type="eggNOG" id="COG3209">
    <property type="taxonomic scope" value="Bacteria"/>
</dbReference>
<name>F3PV01_9BACE</name>
<evidence type="ECO:0000313" key="1">
    <source>
        <dbReference type="EMBL" id="EGF55752.1"/>
    </source>
</evidence>
<proteinExistence type="predicted"/>
<comment type="caution">
    <text evidence="1">The sequence shown here is derived from an EMBL/GenBank/DDBJ whole genome shotgun (WGS) entry which is preliminary data.</text>
</comment>
<dbReference type="AlphaFoldDB" id="F3PV01"/>
<sequence length="146" mass="15798">MKRISLFLLLSLLLGATVLYSQNPETNLRVVSVSPNAASLGTFGMIPTSNYVGQASLSIPVYEIDLDGKKFPITLSYHTDGTRVAQEATWVGLGWTLQAGGCVISVFGSNAKIYSANYYDIKGRVVKTVRSNLLGGYDITSTTYTF</sequence>